<organism evidence="1 2">
    <name type="scientific">Thermaerobacter subterraneus DSM 13965</name>
    <dbReference type="NCBI Taxonomy" id="867903"/>
    <lineage>
        <taxon>Bacteria</taxon>
        <taxon>Bacillati</taxon>
        <taxon>Bacillota</taxon>
        <taxon>Clostridia</taxon>
        <taxon>Eubacteriales</taxon>
        <taxon>Clostridiales Family XVII. Incertae Sedis</taxon>
        <taxon>Thermaerobacter</taxon>
    </lineage>
</organism>
<proteinExistence type="predicted"/>
<evidence type="ECO:0000313" key="2">
    <source>
        <dbReference type="Proteomes" id="UP000005710"/>
    </source>
</evidence>
<gene>
    <name evidence="1" type="ORF">ThesuDRAFT_01591</name>
</gene>
<dbReference type="EMBL" id="AENY02000002">
    <property type="protein sequence ID" value="EKP95831.1"/>
    <property type="molecule type" value="Genomic_DNA"/>
</dbReference>
<keyword evidence="2" id="KW-1185">Reference proteome</keyword>
<dbReference type="Proteomes" id="UP000005710">
    <property type="component" value="Unassembled WGS sequence"/>
</dbReference>
<comment type="caution">
    <text evidence="1">The sequence shown here is derived from an EMBL/GenBank/DDBJ whole genome shotgun (WGS) entry which is preliminary data.</text>
</comment>
<dbReference type="AlphaFoldDB" id="K6QFL4"/>
<dbReference type="OrthoDB" id="9911158at2"/>
<evidence type="ECO:0000313" key="1">
    <source>
        <dbReference type="EMBL" id="EKP95831.1"/>
    </source>
</evidence>
<sequence length="250" mass="28276">MGAQGQLAISVETHPSEFQRVLERERLVYTVFRSRQRWVFLTEYVPQPAAQAASHFVHQVLLPEMLLEHLDSRYAAVDPDDRLQVWKQSLPLLAQPPLARGTAALLLPELLQHGRLSILGWLRFRGERFLRSLVGELARTGLQQLWLERALEQFLGTLRPVEEGPEELWVEGQGRDLVIREPGGPPLYREFLEGHLDPRVPLEREDLAAGLLKALGPRRIRLRGTRPELAARLREAGLAVEPGDGPEEGA</sequence>
<reference evidence="1" key="1">
    <citation type="submission" date="2010-10" db="EMBL/GenBank/DDBJ databases">
        <authorList>
            <consortium name="US DOE Joint Genome Institute (JGI-PGF)"/>
            <person name="Lucas S."/>
            <person name="Copeland A."/>
            <person name="Lapidus A."/>
            <person name="Bruce D."/>
            <person name="Goodwin L."/>
            <person name="Pitluck S."/>
            <person name="Kyrpides N."/>
            <person name="Mavromatis K."/>
            <person name="Detter J.C."/>
            <person name="Han C."/>
            <person name="Land M."/>
            <person name="Hauser L."/>
            <person name="Markowitz V."/>
            <person name="Cheng J.-F."/>
            <person name="Hugenholtz P."/>
            <person name="Woyke T."/>
            <person name="Wu D."/>
            <person name="Pukall R."/>
            <person name="Wahrenburg C."/>
            <person name="Brambilla E."/>
            <person name="Klenk H.-P."/>
            <person name="Eisen J.A."/>
        </authorList>
    </citation>
    <scope>NUCLEOTIDE SEQUENCE [LARGE SCALE GENOMIC DNA]</scope>
    <source>
        <strain evidence="1">DSM 13965</strain>
    </source>
</reference>
<name>K6QFL4_9FIRM</name>
<reference evidence="1" key="2">
    <citation type="submission" date="2012-10" db="EMBL/GenBank/DDBJ databases">
        <title>Improved high-quality draft of Thermaerobacter subterraneus C21, DSM 13965.</title>
        <authorList>
            <consortium name="DOE Joint Genome Institute"/>
            <person name="Eisen J."/>
            <person name="Huntemann M."/>
            <person name="Wei C.-L."/>
            <person name="Han J."/>
            <person name="Detter J.C."/>
            <person name="Han C."/>
            <person name="Tapia R."/>
            <person name="Chen A."/>
            <person name="Kyrpides N."/>
            <person name="Mavromatis K."/>
            <person name="Markowitz V."/>
            <person name="Szeto E."/>
            <person name="Ivanova N."/>
            <person name="Mikhailova N."/>
            <person name="Ovchinnikova G."/>
            <person name="Pagani I."/>
            <person name="Pati A."/>
            <person name="Goodwin L."/>
            <person name="Nordberg H.P."/>
            <person name="Cantor M.N."/>
            <person name="Hua S.X."/>
            <person name="Woyke T."/>
            <person name="Eisen J."/>
            <person name="Klenk H.-P."/>
        </authorList>
    </citation>
    <scope>NUCLEOTIDE SEQUENCE [LARGE SCALE GENOMIC DNA]</scope>
    <source>
        <strain evidence="1">DSM 13965</strain>
    </source>
</reference>
<dbReference type="RefSeq" id="WP_006903863.1">
    <property type="nucleotide sequence ID" value="NZ_JH976535.1"/>
</dbReference>
<protein>
    <submittedName>
        <fullName evidence="1">Uncharacterized protein</fullName>
    </submittedName>
</protein>
<dbReference type="HOGENOM" id="CLU_1110981_0_0_9"/>
<accession>K6QFL4</accession>